<dbReference type="GO" id="GO:0003676">
    <property type="term" value="F:nucleic acid binding"/>
    <property type="evidence" value="ECO:0007669"/>
    <property type="project" value="InterPro"/>
</dbReference>
<organism evidence="2 3">
    <name type="scientific">Cronartium quercuum f. sp. fusiforme G11</name>
    <dbReference type="NCBI Taxonomy" id="708437"/>
    <lineage>
        <taxon>Eukaryota</taxon>
        <taxon>Fungi</taxon>
        <taxon>Dikarya</taxon>
        <taxon>Basidiomycota</taxon>
        <taxon>Pucciniomycotina</taxon>
        <taxon>Pucciniomycetes</taxon>
        <taxon>Pucciniales</taxon>
        <taxon>Coleosporiaceae</taxon>
        <taxon>Cronartium</taxon>
    </lineage>
</organism>
<comment type="caution">
    <text evidence="2">The sequence shown here is derived from an EMBL/GenBank/DDBJ whole genome shotgun (WGS) entry which is preliminary data.</text>
</comment>
<reference evidence="2" key="1">
    <citation type="submission" date="2013-11" db="EMBL/GenBank/DDBJ databases">
        <title>Genome sequence of the fusiform rust pathogen reveals effectors for host alternation and coevolution with pine.</title>
        <authorList>
            <consortium name="DOE Joint Genome Institute"/>
            <person name="Smith K."/>
            <person name="Pendleton A."/>
            <person name="Kubisiak T."/>
            <person name="Anderson C."/>
            <person name="Salamov A."/>
            <person name="Aerts A."/>
            <person name="Riley R."/>
            <person name="Clum A."/>
            <person name="Lindquist E."/>
            <person name="Ence D."/>
            <person name="Campbell M."/>
            <person name="Kronenberg Z."/>
            <person name="Feau N."/>
            <person name="Dhillon B."/>
            <person name="Hamelin R."/>
            <person name="Burleigh J."/>
            <person name="Smith J."/>
            <person name="Yandell M."/>
            <person name="Nelson C."/>
            <person name="Grigoriev I."/>
            <person name="Davis J."/>
        </authorList>
    </citation>
    <scope>NUCLEOTIDE SEQUENCE</scope>
    <source>
        <strain evidence="2">G11</strain>
    </source>
</reference>
<evidence type="ECO:0000259" key="1">
    <source>
        <dbReference type="Pfam" id="PF03184"/>
    </source>
</evidence>
<sequence>MSSFDLTLDPAITHSSVLTPSPLTNNTSTSIQFDSSHSLSNNSIIIKKRAHTTLSDKVMIINFIKQNPSLDQAAIAKHFQKNGFPTLSQSTISRYIKDQNKYLSLSLDSNKSKLKKQNKFQSIKNSPILNCLEFWYYQLISTSSKKKPLNNLNQLIESKSKTFQNLIFKLYKQKIDLSNDVLENFLENQPKRLKYPFSTDFDKPKTLETELLRLRKITDLYLISDILAMDEIALAYACPPTKQNKSLNQPKLTLVLTCSADGNWKDIPLIIGNQIKSKVYPLENVTSNGSVGFHYYSNKKSVMTYQIWEKYLLNLNENCQKRNRKVLLLVDTINTHLLPDPSFSNIRIEYIHTSNLNEFDFNDSPPSQPFIAGITRYFKSEYRIRFCLRALSSDEFGLSDLYQIDQSAATRIIQDSWNCVKPDTIKNVFKHTGLLSSFHFNEINKNSNLVSCDHELIIVPDKSIEQSIKSLTTCLNQLNEKLKLMKSKTNNSLNLEENNNNSGDMDPFLTGSTNFDQETKEVLSAIDFINLDNQLEVEVEWEDEWIVEQVMNDNLSFLTTPSTSFNESIDVKSSLKRPRTISHPSTSASTNQILSIFEPHIVALKSLKSFCNELIQDDKNNLIDHTLIGRCFPMLSELEKELKKLESIELLNHSITD</sequence>
<dbReference type="InterPro" id="IPR004875">
    <property type="entry name" value="DDE_SF_endonuclease_dom"/>
</dbReference>
<evidence type="ECO:0000313" key="3">
    <source>
        <dbReference type="Proteomes" id="UP000886653"/>
    </source>
</evidence>
<protein>
    <recommendedName>
        <fullName evidence="1">DDE-1 domain-containing protein</fullName>
    </recommendedName>
</protein>
<feature type="domain" description="DDE-1" evidence="1">
    <location>
        <begin position="251"/>
        <end position="429"/>
    </location>
</feature>
<dbReference type="Proteomes" id="UP000886653">
    <property type="component" value="Unassembled WGS sequence"/>
</dbReference>
<dbReference type="Gene3D" id="1.10.10.60">
    <property type="entry name" value="Homeodomain-like"/>
    <property type="match status" value="1"/>
</dbReference>
<accession>A0A9P6NLN1</accession>
<proteinExistence type="predicted"/>
<dbReference type="OrthoDB" id="2505055at2759"/>
<dbReference type="EMBL" id="MU167261">
    <property type="protein sequence ID" value="KAG0146404.1"/>
    <property type="molecule type" value="Genomic_DNA"/>
</dbReference>
<gene>
    <name evidence="2" type="ORF">CROQUDRAFT_107159</name>
</gene>
<name>A0A9P6NLN1_9BASI</name>
<evidence type="ECO:0000313" key="2">
    <source>
        <dbReference type="EMBL" id="KAG0146404.1"/>
    </source>
</evidence>
<keyword evidence="3" id="KW-1185">Reference proteome</keyword>
<dbReference type="Pfam" id="PF03184">
    <property type="entry name" value="DDE_1"/>
    <property type="match status" value="1"/>
</dbReference>
<dbReference type="AlphaFoldDB" id="A0A9P6NLN1"/>